<keyword evidence="7 8" id="KW-0173">Coenzyme A biosynthesis</keyword>
<dbReference type="Proteomes" id="UP000269226">
    <property type="component" value="Chromosome"/>
</dbReference>
<evidence type="ECO:0000313" key="10">
    <source>
        <dbReference type="EMBL" id="BBC60572.1"/>
    </source>
</evidence>
<comment type="catalytic activity">
    <reaction evidence="8">
        <text>3'-dephospho-CoA + ATP = ADP + CoA + H(+)</text>
        <dbReference type="Rhea" id="RHEA:18245"/>
        <dbReference type="ChEBI" id="CHEBI:15378"/>
        <dbReference type="ChEBI" id="CHEBI:30616"/>
        <dbReference type="ChEBI" id="CHEBI:57287"/>
        <dbReference type="ChEBI" id="CHEBI:57328"/>
        <dbReference type="ChEBI" id="CHEBI:456216"/>
        <dbReference type="EC" id="2.7.1.24"/>
    </reaction>
</comment>
<dbReference type="PROSITE" id="PS51219">
    <property type="entry name" value="DPCK"/>
    <property type="match status" value="1"/>
</dbReference>
<dbReference type="GO" id="GO:0005737">
    <property type="term" value="C:cytoplasm"/>
    <property type="evidence" value="ECO:0007669"/>
    <property type="project" value="UniProtKB-SubCell"/>
</dbReference>
<keyword evidence="6 8" id="KW-0067">ATP-binding</keyword>
<dbReference type="RefSeq" id="WP_013774481.1">
    <property type="nucleotide sequence ID" value="NZ_AP018492.1"/>
</dbReference>
<evidence type="ECO:0000256" key="8">
    <source>
        <dbReference type="HAMAP-Rule" id="MF_00376"/>
    </source>
</evidence>
<comment type="subcellular location">
    <subcellularLocation>
        <location evidence="8">Cytoplasm</location>
    </subcellularLocation>
</comment>
<dbReference type="GeneID" id="57042995"/>
<dbReference type="PANTHER" id="PTHR10695:SF46">
    <property type="entry name" value="BIFUNCTIONAL COENZYME A SYNTHASE-RELATED"/>
    <property type="match status" value="1"/>
</dbReference>
<name>A0A2Z5Y132_9ENTE</name>
<dbReference type="GO" id="GO:0015937">
    <property type="term" value="P:coenzyme A biosynthetic process"/>
    <property type="evidence" value="ECO:0007669"/>
    <property type="project" value="UniProtKB-UniRule"/>
</dbReference>
<keyword evidence="3 8" id="KW-0808">Transferase</keyword>
<dbReference type="GO" id="GO:0004140">
    <property type="term" value="F:dephospho-CoA kinase activity"/>
    <property type="evidence" value="ECO:0007669"/>
    <property type="project" value="UniProtKB-UniRule"/>
</dbReference>
<evidence type="ECO:0000256" key="6">
    <source>
        <dbReference type="ARBA" id="ARBA00022840"/>
    </source>
</evidence>
<organism evidence="10 11">
    <name type="scientific">Melissococcus plutonius</name>
    <dbReference type="NCBI Taxonomy" id="33970"/>
    <lineage>
        <taxon>Bacteria</taxon>
        <taxon>Bacillati</taxon>
        <taxon>Bacillota</taxon>
        <taxon>Bacilli</taxon>
        <taxon>Lactobacillales</taxon>
        <taxon>Enterococcaceae</taxon>
        <taxon>Melissococcus</taxon>
    </lineage>
</organism>
<sequence length="198" mass="22773">MQLILGITGGIATGKSTVVNVFKKFHYPVIDGDCIAKQIVEKGQPALTAIEQAFGKKILKKNGELDRKLLGELIFHNKEKRRLLDQRMAPFLKKEILRQIAEAKTTDASLIVVDLPLLYEGHYEVYMEKVAVVYTPESIQQQRLMKREQLTKEEARKRIQSQWSIEEKKKRANILFDNSGSKIETEQQVVDWLQHIGK</sequence>
<dbReference type="Gene3D" id="3.40.50.300">
    <property type="entry name" value="P-loop containing nucleotide triphosphate hydrolases"/>
    <property type="match status" value="1"/>
</dbReference>
<evidence type="ECO:0000256" key="1">
    <source>
        <dbReference type="ARBA" id="ARBA00009018"/>
    </source>
</evidence>
<dbReference type="EC" id="2.7.1.24" evidence="8 9"/>
<dbReference type="EMBL" id="AP018492">
    <property type="protein sequence ID" value="BBC60572.1"/>
    <property type="molecule type" value="Genomic_DNA"/>
</dbReference>
<protein>
    <recommendedName>
        <fullName evidence="8 9">Dephospho-CoA kinase</fullName>
        <ecNumber evidence="8 9">2.7.1.24</ecNumber>
    </recommendedName>
    <alternativeName>
        <fullName evidence="8">Dephosphocoenzyme A kinase</fullName>
    </alternativeName>
</protein>
<comment type="similarity">
    <text evidence="1 8">Belongs to the CoaE family.</text>
</comment>
<dbReference type="UniPathway" id="UPA00241">
    <property type="reaction ID" value="UER00356"/>
</dbReference>
<comment type="function">
    <text evidence="8">Catalyzes the phosphorylation of the 3'-hydroxyl group of dephosphocoenzyme A to form coenzyme A.</text>
</comment>
<dbReference type="AlphaFoldDB" id="A0A2Z5Y132"/>
<dbReference type="Pfam" id="PF01121">
    <property type="entry name" value="CoaE"/>
    <property type="match status" value="1"/>
</dbReference>
<evidence type="ECO:0000256" key="4">
    <source>
        <dbReference type="ARBA" id="ARBA00022741"/>
    </source>
</evidence>
<dbReference type="SUPFAM" id="SSF52540">
    <property type="entry name" value="P-loop containing nucleoside triphosphate hydrolases"/>
    <property type="match status" value="1"/>
</dbReference>
<accession>A0A2Z5Y132</accession>
<dbReference type="PANTHER" id="PTHR10695">
    <property type="entry name" value="DEPHOSPHO-COA KINASE-RELATED"/>
    <property type="match status" value="1"/>
</dbReference>
<gene>
    <name evidence="8" type="primary">coaE</name>
    <name evidence="10" type="ORF">DAT561_0435</name>
</gene>
<keyword evidence="2 8" id="KW-0963">Cytoplasm</keyword>
<evidence type="ECO:0000256" key="2">
    <source>
        <dbReference type="ARBA" id="ARBA00022490"/>
    </source>
</evidence>
<evidence type="ECO:0000256" key="3">
    <source>
        <dbReference type="ARBA" id="ARBA00022679"/>
    </source>
</evidence>
<evidence type="ECO:0000256" key="5">
    <source>
        <dbReference type="ARBA" id="ARBA00022777"/>
    </source>
</evidence>
<keyword evidence="4 8" id="KW-0547">Nucleotide-binding</keyword>
<proteinExistence type="inferred from homology"/>
<reference evidence="10 11" key="1">
    <citation type="submission" date="2018-01" db="EMBL/GenBank/DDBJ databases">
        <title>Whole genome sequence of Melissococcus plutonius DAT561.</title>
        <authorList>
            <person name="Okumura K."/>
            <person name="Takamatsu D."/>
            <person name="Okura M."/>
        </authorList>
    </citation>
    <scope>NUCLEOTIDE SEQUENCE [LARGE SCALE GENOMIC DNA]</scope>
    <source>
        <strain evidence="10 11">DAT561</strain>
    </source>
</reference>
<dbReference type="HAMAP" id="MF_00376">
    <property type="entry name" value="Dephospho_CoA_kinase"/>
    <property type="match status" value="1"/>
</dbReference>
<dbReference type="InterPro" id="IPR001977">
    <property type="entry name" value="Depp_CoAkinase"/>
</dbReference>
<comment type="pathway">
    <text evidence="8">Cofactor biosynthesis; coenzyme A biosynthesis; CoA from (R)-pantothenate: step 5/5.</text>
</comment>
<dbReference type="InterPro" id="IPR027417">
    <property type="entry name" value="P-loop_NTPase"/>
</dbReference>
<dbReference type="GO" id="GO:0005524">
    <property type="term" value="F:ATP binding"/>
    <property type="evidence" value="ECO:0007669"/>
    <property type="project" value="UniProtKB-UniRule"/>
</dbReference>
<dbReference type="FunFam" id="3.40.50.300:FF:000991">
    <property type="entry name" value="Dephospho-CoA kinase"/>
    <property type="match status" value="1"/>
</dbReference>
<evidence type="ECO:0000256" key="9">
    <source>
        <dbReference type="NCBIfam" id="TIGR00152"/>
    </source>
</evidence>
<feature type="binding site" evidence="8">
    <location>
        <begin position="12"/>
        <end position="17"/>
    </location>
    <ligand>
        <name>ATP</name>
        <dbReference type="ChEBI" id="CHEBI:30616"/>
    </ligand>
</feature>
<dbReference type="NCBIfam" id="TIGR00152">
    <property type="entry name" value="dephospho-CoA kinase"/>
    <property type="match status" value="1"/>
</dbReference>
<dbReference type="CDD" id="cd02022">
    <property type="entry name" value="DPCK"/>
    <property type="match status" value="1"/>
</dbReference>
<evidence type="ECO:0000256" key="7">
    <source>
        <dbReference type="ARBA" id="ARBA00022993"/>
    </source>
</evidence>
<keyword evidence="5 8" id="KW-0418">Kinase</keyword>
<evidence type="ECO:0000313" key="11">
    <source>
        <dbReference type="Proteomes" id="UP000269226"/>
    </source>
</evidence>